<organism evidence="9 10">
    <name type="scientific">Saccharothrix yanglingensis</name>
    <dbReference type="NCBI Taxonomy" id="659496"/>
    <lineage>
        <taxon>Bacteria</taxon>
        <taxon>Bacillati</taxon>
        <taxon>Actinomycetota</taxon>
        <taxon>Actinomycetes</taxon>
        <taxon>Pseudonocardiales</taxon>
        <taxon>Pseudonocardiaceae</taxon>
        <taxon>Saccharothrix</taxon>
    </lineage>
</organism>
<evidence type="ECO:0000259" key="8">
    <source>
        <dbReference type="PROSITE" id="PS50929"/>
    </source>
</evidence>
<proteinExistence type="predicted"/>
<feature type="transmembrane region" description="Helical" evidence="6">
    <location>
        <begin position="76"/>
        <end position="98"/>
    </location>
</feature>
<dbReference type="PROSITE" id="PS00211">
    <property type="entry name" value="ABC_TRANSPORTER_1"/>
    <property type="match status" value="1"/>
</dbReference>
<evidence type="ECO:0000313" key="10">
    <source>
        <dbReference type="Proteomes" id="UP001225605"/>
    </source>
</evidence>
<comment type="caution">
    <text evidence="9">The sequence shown here is derived from an EMBL/GenBank/DDBJ whole genome shotgun (WGS) entry which is preliminary data.</text>
</comment>
<sequence>MPDNHASADRVAEGWAPPAPRDTSSPLRFLVWLARSQARRVAAGAALGSSWMVGLAVPPWVLSRAVDDGLVAGDTAALVTWSVVLFPVGVLNAVLAISRHRTMTKIRMDASFRTVRTVVRHTARLGSSLSRRVGTGEVVTIGIADVQTVAQSMTVTGPGFGAVVAYAAVAVVLFTISPPLALVVLAGVPLLAAGVGPLLRRVERTGGDYRVHQGRLTTRLVDVLGGLRVLNGLGGKEFAAERYGRQSRELVERGYRVGGPASWVTALASGLPALFLAVVVWLAARMTARGEITIGDLVAVYGYVAVLVVPVSFFIEGGGDIARALVAARRITDLLNLRPEHEGGDRAAVDLPAGGGPLTDPASGVLVRPGLFTALVSARPEEAIAVVERLGRLTGTDATWSDVRVDAVSVDRLRERLVVADNDAELFAGTVRDTVAGRHEPDDERVRAAVRTAVAEDVVEALPGDLDAPVASGGSTLSGGQRQRLRLARAVYAAPDVLLAVEPTSAVDAHTEATVVDRLREARRGLTTVVTTTSPLVLDRADEVVFLADGRAAASGAHRELLRDNAAYRDLVSRVQDGEVGR</sequence>
<feature type="domain" description="ABC transmembrane type-1" evidence="8">
    <location>
        <begin position="42"/>
        <end position="323"/>
    </location>
</feature>
<dbReference type="Gene3D" id="3.40.50.300">
    <property type="entry name" value="P-loop containing nucleotide triphosphate hydrolases"/>
    <property type="match status" value="1"/>
</dbReference>
<dbReference type="InterPro" id="IPR036640">
    <property type="entry name" value="ABC1_TM_sf"/>
</dbReference>
<dbReference type="Pfam" id="PF00005">
    <property type="entry name" value="ABC_tran"/>
    <property type="match status" value="1"/>
</dbReference>
<feature type="region of interest" description="Disordered" evidence="5">
    <location>
        <begin position="1"/>
        <end position="21"/>
    </location>
</feature>
<dbReference type="CDD" id="cd07346">
    <property type="entry name" value="ABC_6TM_exporters"/>
    <property type="match status" value="1"/>
</dbReference>
<dbReference type="PANTHER" id="PTHR43394">
    <property type="entry name" value="ATP-DEPENDENT PERMEASE MDL1, MITOCHONDRIAL"/>
    <property type="match status" value="1"/>
</dbReference>
<dbReference type="Gene3D" id="1.20.1560.10">
    <property type="entry name" value="ABC transporter type 1, transmembrane domain"/>
    <property type="match status" value="1"/>
</dbReference>
<dbReference type="InterPro" id="IPR039421">
    <property type="entry name" value="Type_1_exporter"/>
</dbReference>
<dbReference type="PROSITE" id="PS50893">
    <property type="entry name" value="ABC_TRANSPORTER_2"/>
    <property type="match status" value="1"/>
</dbReference>
<dbReference type="EMBL" id="NSDM01000005">
    <property type="protein sequence ID" value="MDQ2585239.1"/>
    <property type="molecule type" value="Genomic_DNA"/>
</dbReference>
<feature type="compositionally biased region" description="Basic and acidic residues" evidence="5">
    <location>
        <begin position="1"/>
        <end position="12"/>
    </location>
</feature>
<protein>
    <submittedName>
        <fullName evidence="9">ABC transporter</fullName>
    </submittedName>
</protein>
<keyword evidence="2 6" id="KW-0812">Transmembrane</keyword>
<feature type="transmembrane region" description="Helical" evidence="6">
    <location>
        <begin position="41"/>
        <end position="61"/>
    </location>
</feature>
<dbReference type="Pfam" id="PF00664">
    <property type="entry name" value="ABC_membrane"/>
    <property type="match status" value="1"/>
</dbReference>
<evidence type="ECO:0000256" key="1">
    <source>
        <dbReference type="ARBA" id="ARBA00004651"/>
    </source>
</evidence>
<evidence type="ECO:0000256" key="4">
    <source>
        <dbReference type="ARBA" id="ARBA00023136"/>
    </source>
</evidence>
<dbReference type="SUPFAM" id="SSF52540">
    <property type="entry name" value="P-loop containing nucleoside triphosphate hydrolases"/>
    <property type="match status" value="1"/>
</dbReference>
<dbReference type="SUPFAM" id="SSF90123">
    <property type="entry name" value="ABC transporter transmembrane region"/>
    <property type="match status" value="1"/>
</dbReference>
<dbReference type="InterPro" id="IPR027417">
    <property type="entry name" value="P-loop_NTPase"/>
</dbReference>
<dbReference type="PANTHER" id="PTHR43394:SF1">
    <property type="entry name" value="ATP-BINDING CASSETTE SUB-FAMILY B MEMBER 10, MITOCHONDRIAL"/>
    <property type="match status" value="1"/>
</dbReference>
<evidence type="ECO:0000256" key="3">
    <source>
        <dbReference type="ARBA" id="ARBA00022989"/>
    </source>
</evidence>
<name>A0ABU0X1S0_9PSEU</name>
<reference evidence="9 10" key="1">
    <citation type="submission" date="2017-06" db="EMBL/GenBank/DDBJ databases">
        <title>Cultured bacterium strain Saccharothrix yanglingensis Hhs.015.</title>
        <authorList>
            <person name="Xia Y."/>
        </authorList>
    </citation>
    <scope>NUCLEOTIDE SEQUENCE [LARGE SCALE GENOMIC DNA]</scope>
    <source>
        <strain evidence="9 10">Hhs.015</strain>
    </source>
</reference>
<evidence type="ECO:0000256" key="2">
    <source>
        <dbReference type="ARBA" id="ARBA00022692"/>
    </source>
</evidence>
<feature type="transmembrane region" description="Helical" evidence="6">
    <location>
        <begin position="163"/>
        <end position="192"/>
    </location>
</feature>
<dbReference type="Proteomes" id="UP001225605">
    <property type="component" value="Unassembled WGS sequence"/>
</dbReference>
<evidence type="ECO:0000256" key="5">
    <source>
        <dbReference type="SAM" id="MobiDB-lite"/>
    </source>
</evidence>
<feature type="domain" description="ABC transporter" evidence="7">
    <location>
        <begin position="316"/>
        <end position="574"/>
    </location>
</feature>
<keyword evidence="4 6" id="KW-0472">Membrane</keyword>
<evidence type="ECO:0000256" key="6">
    <source>
        <dbReference type="SAM" id="Phobius"/>
    </source>
</evidence>
<evidence type="ECO:0000313" key="9">
    <source>
        <dbReference type="EMBL" id="MDQ2585239.1"/>
    </source>
</evidence>
<keyword evidence="10" id="KW-1185">Reference proteome</keyword>
<feature type="transmembrane region" description="Helical" evidence="6">
    <location>
        <begin position="263"/>
        <end position="284"/>
    </location>
</feature>
<dbReference type="PROSITE" id="PS50929">
    <property type="entry name" value="ABC_TM1F"/>
    <property type="match status" value="1"/>
</dbReference>
<dbReference type="InterPro" id="IPR017871">
    <property type="entry name" value="ABC_transporter-like_CS"/>
</dbReference>
<accession>A0ABU0X1S0</accession>
<keyword evidence="3 6" id="KW-1133">Transmembrane helix</keyword>
<dbReference type="InterPro" id="IPR003439">
    <property type="entry name" value="ABC_transporter-like_ATP-bd"/>
</dbReference>
<dbReference type="InterPro" id="IPR011527">
    <property type="entry name" value="ABC1_TM_dom"/>
</dbReference>
<comment type="subcellular location">
    <subcellularLocation>
        <location evidence="1">Cell membrane</location>
        <topology evidence="1">Multi-pass membrane protein</topology>
    </subcellularLocation>
</comment>
<dbReference type="RefSeq" id="WP_306746412.1">
    <property type="nucleotide sequence ID" value="NZ_NSDM01000005.1"/>
</dbReference>
<feature type="transmembrane region" description="Helical" evidence="6">
    <location>
        <begin position="296"/>
        <end position="315"/>
    </location>
</feature>
<evidence type="ECO:0000259" key="7">
    <source>
        <dbReference type="PROSITE" id="PS50893"/>
    </source>
</evidence>
<gene>
    <name evidence="9" type="ORF">CKY47_14860</name>
</gene>